<evidence type="ECO:0000259" key="2">
    <source>
        <dbReference type="Pfam" id="PF13930"/>
    </source>
</evidence>
<feature type="domain" description="Type VII secretion system protein EssD-like" evidence="2">
    <location>
        <begin position="97"/>
        <end position="224"/>
    </location>
</feature>
<feature type="region of interest" description="Disordered" evidence="1">
    <location>
        <begin position="351"/>
        <end position="389"/>
    </location>
</feature>
<organism evidence="3 4">
    <name type="scientific">Slackia equolifaciens</name>
    <dbReference type="NCBI Taxonomy" id="498718"/>
    <lineage>
        <taxon>Bacteria</taxon>
        <taxon>Bacillati</taxon>
        <taxon>Actinomycetota</taxon>
        <taxon>Coriobacteriia</taxon>
        <taxon>Eggerthellales</taxon>
        <taxon>Eggerthellaceae</taxon>
        <taxon>Slackia</taxon>
    </lineage>
</organism>
<comment type="caution">
    <text evidence="3">The sequence shown here is derived from an EMBL/GenBank/DDBJ whole genome shotgun (WGS) entry which is preliminary data.</text>
</comment>
<sequence>MRPNRQMTLPLTENSSIIRRISLAFMAVLALCLALAGCSSVSEPEPAPPTGEAAVVVEDLPEYDGTLCLEVNDGQPGFTDGEVAQAQDAVEHGQTIERYSTLDDLGRCGTAYAVIDSNTMPTGERGDISAVHPSGWNQKFYDFVDEEALYNRSHLIGWQLAGEDANERNLITGTREMNAAGMLPYENMVADYVNETGGEVLYRVTPWFEGNELVARGVQMEAQSLDDGGAAVSFNVFVYNVEPGVAIDYTDGSSHASSEVPQVERFVGAIDPDGSISDAPEADPRYDHDAWGSTANVEETGSGGRNDEGNASDAADAQPDASEDAGASDSDESARDTQGTYVLNTNTMKFHYPTCPSVEETEPDNRQNYEGSRQDLINQGFEPCGRCKP</sequence>
<dbReference type="Pfam" id="PF13930">
    <property type="entry name" value="Endonuclea_NS_2"/>
    <property type="match status" value="1"/>
</dbReference>
<keyword evidence="3" id="KW-0378">Hydrolase</keyword>
<proteinExistence type="predicted"/>
<name>A0A9D3A057_9ACTN</name>
<dbReference type="Gene3D" id="3.40.570.10">
    <property type="entry name" value="Extracellular Endonuclease, subunit A"/>
    <property type="match status" value="1"/>
</dbReference>
<feature type="region of interest" description="Disordered" evidence="1">
    <location>
        <begin position="270"/>
        <end position="336"/>
    </location>
</feature>
<dbReference type="InterPro" id="IPR044929">
    <property type="entry name" value="DNA/RNA_non-sp_Endonuclease_sf"/>
</dbReference>
<dbReference type="Proteomes" id="UP000786989">
    <property type="component" value="Unassembled WGS sequence"/>
</dbReference>
<evidence type="ECO:0000313" key="3">
    <source>
        <dbReference type="EMBL" id="HJF65069.1"/>
    </source>
</evidence>
<reference evidence="3" key="2">
    <citation type="submission" date="2021-09" db="EMBL/GenBank/DDBJ databases">
        <authorList>
            <person name="Gilroy R."/>
        </authorList>
    </citation>
    <scope>NUCLEOTIDE SEQUENCE</scope>
    <source>
        <strain evidence="3">ChiGjej6B6-11269</strain>
    </source>
</reference>
<dbReference type="Gene3D" id="3.40.10.10">
    <property type="entry name" value="DNA Methylphosphotriester Repair Domain"/>
    <property type="match status" value="1"/>
</dbReference>
<keyword evidence="3" id="KW-0255">Endonuclease</keyword>
<evidence type="ECO:0000256" key="1">
    <source>
        <dbReference type="SAM" id="MobiDB-lite"/>
    </source>
</evidence>
<keyword evidence="3" id="KW-0540">Nuclease</keyword>
<evidence type="ECO:0000313" key="4">
    <source>
        <dbReference type="Proteomes" id="UP000786989"/>
    </source>
</evidence>
<reference evidence="3" key="1">
    <citation type="journal article" date="2021" name="PeerJ">
        <title>Extensive microbial diversity within the chicken gut microbiome revealed by metagenomics and culture.</title>
        <authorList>
            <person name="Gilroy R."/>
            <person name="Ravi A."/>
            <person name="Getino M."/>
            <person name="Pursley I."/>
            <person name="Horton D.L."/>
            <person name="Alikhan N.F."/>
            <person name="Baker D."/>
            <person name="Gharbi K."/>
            <person name="Hall N."/>
            <person name="Watson M."/>
            <person name="Adriaenssens E.M."/>
            <person name="Foster-Nyarko E."/>
            <person name="Jarju S."/>
            <person name="Secka A."/>
            <person name="Antonio M."/>
            <person name="Oren A."/>
            <person name="Chaudhuri R.R."/>
            <person name="La Ragione R."/>
            <person name="Hildebrand F."/>
            <person name="Pallen M.J."/>
        </authorList>
    </citation>
    <scope>NUCLEOTIDE SEQUENCE</scope>
    <source>
        <strain evidence="3">ChiGjej6B6-11269</strain>
    </source>
</reference>
<feature type="compositionally biased region" description="Low complexity" evidence="1">
    <location>
        <begin position="311"/>
        <end position="328"/>
    </location>
</feature>
<gene>
    <name evidence="3" type="ORF">K8U77_02990</name>
</gene>
<dbReference type="InterPro" id="IPR035451">
    <property type="entry name" value="Ada-like_dom_sf"/>
</dbReference>
<protein>
    <submittedName>
        <fullName evidence="3">DNA/RNA non-specific endonuclease</fullName>
    </submittedName>
</protein>
<dbReference type="EMBL" id="DYWI01000047">
    <property type="protein sequence ID" value="HJF65069.1"/>
    <property type="molecule type" value="Genomic_DNA"/>
</dbReference>
<dbReference type="InterPro" id="IPR044927">
    <property type="entry name" value="Endonuclea_NS_2"/>
</dbReference>
<accession>A0A9D3A057</accession>
<feature type="compositionally biased region" description="Polar residues" evidence="1">
    <location>
        <begin position="366"/>
        <end position="377"/>
    </location>
</feature>
<dbReference type="GO" id="GO:0004519">
    <property type="term" value="F:endonuclease activity"/>
    <property type="evidence" value="ECO:0007669"/>
    <property type="project" value="UniProtKB-KW"/>
</dbReference>
<dbReference type="SUPFAM" id="SSF57884">
    <property type="entry name" value="Ada DNA repair protein, N-terminal domain (N-Ada 10)"/>
    <property type="match status" value="1"/>
</dbReference>
<dbReference type="AlphaFoldDB" id="A0A9D3A057"/>